<comment type="subcellular location">
    <subcellularLocation>
        <location evidence="1">Membrane</location>
        <topology evidence="1">Multi-pass membrane protein</topology>
    </subcellularLocation>
</comment>
<dbReference type="Proteomes" id="UP000192578">
    <property type="component" value="Unassembled WGS sequence"/>
</dbReference>
<dbReference type="EMBL" id="MTYJ01000105">
    <property type="protein sequence ID" value="OQV14424.1"/>
    <property type="molecule type" value="Genomic_DNA"/>
</dbReference>
<keyword evidence="8" id="KW-1185">Reference proteome</keyword>
<protein>
    <submittedName>
        <fullName evidence="7">CD151 antigen</fullName>
    </submittedName>
</protein>
<feature type="transmembrane region" description="Helical" evidence="6">
    <location>
        <begin position="277"/>
        <end position="299"/>
    </location>
</feature>
<dbReference type="Pfam" id="PF00335">
    <property type="entry name" value="Tetraspanin"/>
    <property type="match status" value="1"/>
</dbReference>
<keyword evidence="3 6" id="KW-1133">Transmembrane helix</keyword>
<dbReference type="InterPro" id="IPR008952">
    <property type="entry name" value="Tetraspanin_EC2_sf"/>
</dbReference>
<gene>
    <name evidence="7" type="ORF">BV898_11401</name>
</gene>
<evidence type="ECO:0000313" key="8">
    <source>
        <dbReference type="Proteomes" id="UP000192578"/>
    </source>
</evidence>
<name>A0A1W0WGU9_HYPEX</name>
<dbReference type="PANTHER" id="PTHR19282:SF544">
    <property type="entry name" value="TETRASPANIN"/>
    <property type="match status" value="1"/>
</dbReference>
<comment type="caution">
    <text evidence="7">The sequence shown here is derived from an EMBL/GenBank/DDBJ whole genome shotgun (WGS) entry which is preliminary data.</text>
</comment>
<feature type="region of interest" description="Disordered" evidence="5">
    <location>
        <begin position="20"/>
        <end position="55"/>
    </location>
</feature>
<feature type="region of interest" description="Disordered" evidence="5">
    <location>
        <begin position="77"/>
        <end position="115"/>
    </location>
</feature>
<evidence type="ECO:0000256" key="5">
    <source>
        <dbReference type="SAM" id="MobiDB-lite"/>
    </source>
</evidence>
<sequence>MGSDTLRGSLEKKVKLVRSSYGAGLNDGVIPSQTQDGTVSSPEPPEPKEPSDRRYECHHRNHRNHWNRRYECHHRNHRNHRTNGTSVTTGTIGTNGTIGPTVRVSSSEPSEPSDQRYELHHRNHRNHRTNGTSVTIGTIGTNGTSVITGTIGTDGTSFITGTIGTDGTSFITGTTETIGTDGTSVITGGTGTIGPTIFDGGLICDTHEMAPCGSKCAKYTLFTFNFVLFVSGLAVLGIGIWILVDKSNFVTLTARLSDVNGDLGRYGTADSVLQQTAYLFIASGIITLFVAFLGCCGAIKEWRPLLITYAVLLLLILGLEIAAGIYAGVFRNTANDYVLTTMQTTLRRQYTHDGMFDNGTHIFVTQNVNFWTKAWDQMMVTLRCCGVNSGQDFLPPDPTRPFVTNLILEAYRPQIPGPPLSCCAVVNPDYVPAQLVPPSLNDIPCSISRSRGATNAAQGCFPRLMAWLDQNLQIMTGVGIGIGLVQIFGIVFSLCLCMAIKSEK</sequence>
<evidence type="ECO:0000256" key="6">
    <source>
        <dbReference type="SAM" id="Phobius"/>
    </source>
</evidence>
<dbReference type="AlphaFoldDB" id="A0A1W0WGU9"/>
<feature type="compositionally biased region" description="Basic and acidic residues" evidence="5">
    <location>
        <begin position="45"/>
        <end position="55"/>
    </location>
</feature>
<evidence type="ECO:0000256" key="3">
    <source>
        <dbReference type="ARBA" id="ARBA00022989"/>
    </source>
</evidence>
<dbReference type="PANTHER" id="PTHR19282">
    <property type="entry name" value="TETRASPANIN"/>
    <property type="match status" value="1"/>
</dbReference>
<dbReference type="PRINTS" id="PR00259">
    <property type="entry name" value="TMFOUR"/>
</dbReference>
<evidence type="ECO:0000256" key="2">
    <source>
        <dbReference type="ARBA" id="ARBA00022692"/>
    </source>
</evidence>
<feature type="compositionally biased region" description="Low complexity" evidence="5">
    <location>
        <begin position="82"/>
        <end position="112"/>
    </location>
</feature>
<dbReference type="SUPFAM" id="SSF48652">
    <property type="entry name" value="Tetraspanin"/>
    <property type="match status" value="1"/>
</dbReference>
<dbReference type="OrthoDB" id="6134317at2759"/>
<dbReference type="InterPro" id="IPR018499">
    <property type="entry name" value="Tetraspanin/Peripherin"/>
</dbReference>
<feature type="transmembrane region" description="Helical" evidence="6">
    <location>
        <begin position="306"/>
        <end position="329"/>
    </location>
</feature>
<evidence type="ECO:0000256" key="1">
    <source>
        <dbReference type="ARBA" id="ARBA00004141"/>
    </source>
</evidence>
<feature type="transmembrane region" description="Helical" evidence="6">
    <location>
        <begin position="219"/>
        <end position="244"/>
    </location>
</feature>
<reference evidence="8" key="1">
    <citation type="submission" date="2017-01" db="EMBL/GenBank/DDBJ databases">
        <title>Comparative genomics of anhydrobiosis in the tardigrade Hypsibius dujardini.</title>
        <authorList>
            <person name="Yoshida Y."/>
            <person name="Koutsovoulos G."/>
            <person name="Laetsch D."/>
            <person name="Stevens L."/>
            <person name="Kumar S."/>
            <person name="Horikawa D."/>
            <person name="Ishino K."/>
            <person name="Komine S."/>
            <person name="Tomita M."/>
            <person name="Blaxter M."/>
            <person name="Arakawa K."/>
        </authorList>
    </citation>
    <scope>NUCLEOTIDE SEQUENCE [LARGE SCALE GENOMIC DNA]</scope>
    <source>
        <strain evidence="8">Z151</strain>
    </source>
</reference>
<organism evidence="7 8">
    <name type="scientific">Hypsibius exemplaris</name>
    <name type="common">Freshwater tardigrade</name>
    <dbReference type="NCBI Taxonomy" id="2072580"/>
    <lineage>
        <taxon>Eukaryota</taxon>
        <taxon>Metazoa</taxon>
        <taxon>Ecdysozoa</taxon>
        <taxon>Tardigrada</taxon>
        <taxon>Eutardigrada</taxon>
        <taxon>Parachela</taxon>
        <taxon>Hypsibioidea</taxon>
        <taxon>Hypsibiidae</taxon>
        <taxon>Hypsibius</taxon>
    </lineage>
</organism>
<evidence type="ECO:0000256" key="4">
    <source>
        <dbReference type="ARBA" id="ARBA00023136"/>
    </source>
</evidence>
<evidence type="ECO:0000313" key="7">
    <source>
        <dbReference type="EMBL" id="OQV14424.1"/>
    </source>
</evidence>
<proteinExistence type="predicted"/>
<feature type="transmembrane region" description="Helical" evidence="6">
    <location>
        <begin position="474"/>
        <end position="500"/>
    </location>
</feature>
<dbReference type="GO" id="GO:0005886">
    <property type="term" value="C:plasma membrane"/>
    <property type="evidence" value="ECO:0007669"/>
    <property type="project" value="TreeGrafter"/>
</dbReference>
<keyword evidence="2 6" id="KW-0812">Transmembrane</keyword>
<accession>A0A1W0WGU9</accession>
<keyword evidence="4 6" id="KW-0472">Membrane</keyword>
<dbReference type="Gene3D" id="1.10.1450.10">
    <property type="entry name" value="Tetraspanin"/>
    <property type="match status" value="1"/>
</dbReference>
<dbReference type="CDD" id="cd03127">
    <property type="entry name" value="tetraspanin_LEL"/>
    <property type="match status" value="1"/>
</dbReference>